<feature type="chain" id="PRO_5012876242" evidence="2">
    <location>
        <begin position="28"/>
        <end position="350"/>
    </location>
</feature>
<dbReference type="Pfam" id="PF13416">
    <property type="entry name" value="SBP_bac_8"/>
    <property type="match status" value="1"/>
</dbReference>
<protein>
    <submittedName>
        <fullName evidence="3">Polyamine ABC transporter substrate-binding protein</fullName>
    </submittedName>
</protein>
<evidence type="ECO:0000256" key="2">
    <source>
        <dbReference type="SAM" id="SignalP"/>
    </source>
</evidence>
<dbReference type="OrthoDB" id="9155688at2"/>
<dbReference type="CDD" id="cd13589">
    <property type="entry name" value="PBP2_polyamine_RpCGA009"/>
    <property type="match status" value="1"/>
</dbReference>
<dbReference type="PANTHER" id="PTHR30006:SF2">
    <property type="entry name" value="ABC TRANSPORTER SUBSTRATE-BINDING PROTEIN"/>
    <property type="match status" value="1"/>
</dbReference>
<dbReference type="GO" id="GO:0030975">
    <property type="term" value="F:thiamine binding"/>
    <property type="evidence" value="ECO:0007669"/>
    <property type="project" value="TreeGrafter"/>
</dbReference>
<keyword evidence="1 2" id="KW-0732">Signal</keyword>
<evidence type="ECO:0000256" key="1">
    <source>
        <dbReference type="ARBA" id="ARBA00022729"/>
    </source>
</evidence>
<dbReference type="EMBL" id="NEVS01000004">
    <property type="protein sequence ID" value="OZI60888.1"/>
    <property type="molecule type" value="Genomic_DNA"/>
</dbReference>
<evidence type="ECO:0000313" key="3">
    <source>
        <dbReference type="EMBL" id="OZI60888.1"/>
    </source>
</evidence>
<dbReference type="SUPFAM" id="SSF53850">
    <property type="entry name" value="Periplasmic binding protein-like II"/>
    <property type="match status" value="1"/>
</dbReference>
<keyword evidence="4" id="KW-1185">Reference proteome</keyword>
<sequence>MARLIHNALLAGTVGAACACAAWPANAAERITVAWYGGNWGEAFKACVADPYTKATGVTVTPEIGTSTTTLAKLQQQKNAPTIDVAWMDGGISELAQAAGVLDRLDSAAIPNMAHLLPQAIYARDGSTYAVGTGYYSLGLTYSTKEIATPPQTWKDLWKPEYAGAVAIPSPSNSAGVPFVLFMAKVWGVDPSNLDPVYKRLAALDTALLFDSSGAATNAFQSGEAVIGAHFNVGAWDLIDKKLPIGFAVPREGVWATDARLHLVKGAPNKAAAQKFIDTALTAQASSCLATRLYLGPSVQGVQVSPETARKLPWGEKGSVKDLSLLDWNEVNARRAEITDAWNRQVARKR</sequence>
<name>A0A261UG22_9BORD</name>
<accession>A0A261UG22</accession>
<dbReference type="Gene3D" id="3.40.190.10">
    <property type="entry name" value="Periplasmic binding protein-like II"/>
    <property type="match status" value="2"/>
</dbReference>
<dbReference type="PANTHER" id="PTHR30006">
    <property type="entry name" value="THIAMINE-BINDING PERIPLASMIC PROTEIN-RELATED"/>
    <property type="match status" value="1"/>
</dbReference>
<dbReference type="InterPro" id="IPR006059">
    <property type="entry name" value="SBP"/>
</dbReference>
<dbReference type="GO" id="GO:0030976">
    <property type="term" value="F:thiamine pyrophosphate binding"/>
    <property type="evidence" value="ECO:0007669"/>
    <property type="project" value="TreeGrafter"/>
</dbReference>
<reference evidence="4" key="1">
    <citation type="submission" date="2017-05" db="EMBL/GenBank/DDBJ databases">
        <title>Complete and WGS of Bordetella genogroups.</title>
        <authorList>
            <person name="Spilker T."/>
            <person name="Lipuma J."/>
        </authorList>
    </citation>
    <scope>NUCLEOTIDE SEQUENCE [LARGE SCALE GENOMIC DNA]</scope>
    <source>
        <strain evidence="4">AU8856</strain>
    </source>
</reference>
<dbReference type="RefSeq" id="WP_094842294.1">
    <property type="nucleotide sequence ID" value="NZ_NEVS01000004.1"/>
</dbReference>
<gene>
    <name evidence="3" type="ORF">CAL28_16100</name>
</gene>
<feature type="signal peptide" evidence="2">
    <location>
        <begin position="1"/>
        <end position="27"/>
    </location>
</feature>
<dbReference type="PROSITE" id="PS51257">
    <property type="entry name" value="PROKAR_LIPOPROTEIN"/>
    <property type="match status" value="1"/>
</dbReference>
<comment type="caution">
    <text evidence="3">The sequence shown here is derived from an EMBL/GenBank/DDBJ whole genome shotgun (WGS) entry which is preliminary data.</text>
</comment>
<dbReference type="Proteomes" id="UP000215767">
    <property type="component" value="Unassembled WGS sequence"/>
</dbReference>
<dbReference type="AlphaFoldDB" id="A0A261UG22"/>
<dbReference type="GO" id="GO:0030288">
    <property type="term" value="C:outer membrane-bounded periplasmic space"/>
    <property type="evidence" value="ECO:0007669"/>
    <property type="project" value="TreeGrafter"/>
</dbReference>
<proteinExistence type="predicted"/>
<dbReference type="GO" id="GO:0015888">
    <property type="term" value="P:thiamine transport"/>
    <property type="evidence" value="ECO:0007669"/>
    <property type="project" value="TreeGrafter"/>
</dbReference>
<evidence type="ECO:0000313" key="4">
    <source>
        <dbReference type="Proteomes" id="UP000215767"/>
    </source>
</evidence>
<organism evidence="3 4">
    <name type="scientific">Bordetella genomosp. 11</name>
    <dbReference type="NCBI Taxonomy" id="1416808"/>
    <lineage>
        <taxon>Bacteria</taxon>
        <taxon>Pseudomonadati</taxon>
        <taxon>Pseudomonadota</taxon>
        <taxon>Betaproteobacteria</taxon>
        <taxon>Burkholderiales</taxon>
        <taxon>Alcaligenaceae</taxon>
        <taxon>Bordetella</taxon>
    </lineage>
</organism>